<dbReference type="OrthoDB" id="3647at2759"/>
<dbReference type="InterPro" id="IPR029063">
    <property type="entry name" value="SAM-dependent_MTases_sf"/>
</dbReference>
<protein>
    <submittedName>
        <fullName evidence="2">Putative methyltransferase</fullName>
    </submittedName>
</protein>
<comment type="caution">
    <text evidence="2">The sequence shown here is derived from an EMBL/GenBank/DDBJ whole genome shotgun (WGS) entry which is preliminary data.</text>
</comment>
<keyword evidence="3" id="KW-1185">Reference proteome</keyword>
<dbReference type="SUPFAM" id="SSF53335">
    <property type="entry name" value="S-adenosyl-L-methionine-dependent methyltransferases"/>
    <property type="match status" value="1"/>
</dbReference>
<keyword evidence="1 2" id="KW-0808">Transferase</keyword>
<dbReference type="EMBL" id="LXFE01002040">
    <property type="protein sequence ID" value="OLL23232.1"/>
    <property type="molecule type" value="Genomic_DNA"/>
</dbReference>
<dbReference type="GO" id="GO:0008168">
    <property type="term" value="F:methyltransferase activity"/>
    <property type="evidence" value="ECO:0007669"/>
    <property type="project" value="UniProtKB-KW"/>
</dbReference>
<dbReference type="Proteomes" id="UP000186594">
    <property type="component" value="Unassembled WGS sequence"/>
</dbReference>
<dbReference type="STRING" id="1198029.A0A1U7LL14"/>
<evidence type="ECO:0000313" key="2">
    <source>
        <dbReference type="EMBL" id="OLL23232.1"/>
    </source>
</evidence>
<evidence type="ECO:0000313" key="3">
    <source>
        <dbReference type="Proteomes" id="UP000186594"/>
    </source>
</evidence>
<dbReference type="GO" id="GO:0032259">
    <property type="term" value="P:methylation"/>
    <property type="evidence" value="ECO:0007669"/>
    <property type="project" value="UniProtKB-KW"/>
</dbReference>
<dbReference type="PANTHER" id="PTHR43861:SF3">
    <property type="entry name" value="PUTATIVE (AFU_ORTHOLOGUE AFUA_2G14390)-RELATED"/>
    <property type="match status" value="1"/>
</dbReference>
<dbReference type="OMA" id="EQNFDAP"/>
<name>A0A1U7LL14_NEOID</name>
<sequence length="232" mass="25489">MVSRTEANVAHFNEAAVSYETSEKIEIAEKAADAFFDLPGINFEGKRVLDFACGTGLISSFLLPKVGPKGEIIGIDTSQGMVNERFNRKFSGNSSKARAVCCNILSFQHENTPETADLKDFDIIVVSAAYHHIDDSNHATKCLVQRLRSGGKLLVFDLLNDGSSSHYFHDHVPNAKDIVSYQGGMTREHMKTAFQVAGLTNIHVDNACSREKHIESIGQNICFNFFVASGTK</sequence>
<keyword evidence="2" id="KW-0489">Methyltransferase</keyword>
<dbReference type="PANTHER" id="PTHR43861">
    <property type="entry name" value="TRANS-ACONITATE 2-METHYLTRANSFERASE-RELATED"/>
    <property type="match status" value="1"/>
</dbReference>
<gene>
    <name evidence="2" type="ORF">NEOLI_002274</name>
</gene>
<dbReference type="Gene3D" id="3.40.50.150">
    <property type="entry name" value="Vaccinia Virus protein VP39"/>
    <property type="match status" value="1"/>
</dbReference>
<dbReference type="AlphaFoldDB" id="A0A1U7LL14"/>
<dbReference type="Pfam" id="PF13489">
    <property type="entry name" value="Methyltransf_23"/>
    <property type="match status" value="1"/>
</dbReference>
<reference evidence="2 3" key="1">
    <citation type="submission" date="2016-04" db="EMBL/GenBank/DDBJ databases">
        <title>Evolutionary innovation and constraint leading to complex multicellularity in the Ascomycota.</title>
        <authorList>
            <person name="Cisse O."/>
            <person name="Nguyen A."/>
            <person name="Hewitt D.A."/>
            <person name="Jedd G."/>
            <person name="Stajich J.E."/>
        </authorList>
    </citation>
    <scope>NUCLEOTIDE SEQUENCE [LARGE SCALE GENOMIC DNA]</scope>
    <source>
        <strain evidence="2 3">DAH-3</strain>
    </source>
</reference>
<proteinExistence type="predicted"/>
<accession>A0A1U7LL14</accession>
<evidence type="ECO:0000256" key="1">
    <source>
        <dbReference type="ARBA" id="ARBA00022679"/>
    </source>
</evidence>
<organism evidence="2 3">
    <name type="scientific">Neolecta irregularis (strain DAH-3)</name>
    <dbReference type="NCBI Taxonomy" id="1198029"/>
    <lineage>
        <taxon>Eukaryota</taxon>
        <taxon>Fungi</taxon>
        <taxon>Dikarya</taxon>
        <taxon>Ascomycota</taxon>
        <taxon>Taphrinomycotina</taxon>
        <taxon>Neolectales</taxon>
        <taxon>Neolectaceae</taxon>
        <taxon>Neolecta</taxon>
    </lineage>
</organism>
<dbReference type="CDD" id="cd02440">
    <property type="entry name" value="AdoMet_MTases"/>
    <property type="match status" value="1"/>
</dbReference>